<reference evidence="1" key="1">
    <citation type="submission" date="2021-05" db="EMBL/GenBank/DDBJ databases">
        <authorList>
            <person name="Pan Q."/>
            <person name="Jouanno E."/>
            <person name="Zahm M."/>
            <person name="Klopp C."/>
            <person name="Cabau C."/>
            <person name="Louis A."/>
            <person name="Berthelot C."/>
            <person name="Parey E."/>
            <person name="Roest Crollius H."/>
            <person name="Montfort J."/>
            <person name="Robinson-Rechavi M."/>
            <person name="Bouchez O."/>
            <person name="Lampietro C."/>
            <person name="Lopez Roques C."/>
            <person name="Donnadieu C."/>
            <person name="Postlethwait J."/>
            <person name="Bobe J."/>
            <person name="Dillon D."/>
            <person name="Chandos A."/>
            <person name="von Hippel F."/>
            <person name="Guiguen Y."/>
        </authorList>
    </citation>
    <scope>NUCLEOTIDE SEQUENCE</scope>
    <source>
        <strain evidence="1">YG-Jan2019</strain>
    </source>
</reference>
<comment type="caution">
    <text evidence="1">The sequence shown here is derived from an EMBL/GenBank/DDBJ whole genome shotgun (WGS) entry which is preliminary data.</text>
</comment>
<gene>
    <name evidence="1" type="ORF">DPEC_G00018970</name>
</gene>
<protein>
    <submittedName>
        <fullName evidence="1">Uncharacterized protein</fullName>
    </submittedName>
</protein>
<evidence type="ECO:0000313" key="2">
    <source>
        <dbReference type="Proteomes" id="UP001157502"/>
    </source>
</evidence>
<proteinExistence type="predicted"/>
<name>A0ACC2HGE9_DALPE</name>
<evidence type="ECO:0000313" key="1">
    <source>
        <dbReference type="EMBL" id="KAJ8014750.1"/>
    </source>
</evidence>
<sequence>MASLYNAFVDCPSIESLDRCRKVDLIAVGEHFGISVDKQSTKAEIRAIVLDALLERNVLQWPVTAELFADTPDRLSDTASVTKEEQADNGLADGETEAPVGPVFTTHFATVV</sequence>
<keyword evidence="2" id="KW-1185">Reference proteome</keyword>
<organism evidence="1 2">
    <name type="scientific">Dallia pectoralis</name>
    <name type="common">Alaska blackfish</name>
    <dbReference type="NCBI Taxonomy" id="75939"/>
    <lineage>
        <taxon>Eukaryota</taxon>
        <taxon>Metazoa</taxon>
        <taxon>Chordata</taxon>
        <taxon>Craniata</taxon>
        <taxon>Vertebrata</taxon>
        <taxon>Euteleostomi</taxon>
        <taxon>Actinopterygii</taxon>
        <taxon>Neopterygii</taxon>
        <taxon>Teleostei</taxon>
        <taxon>Protacanthopterygii</taxon>
        <taxon>Esociformes</taxon>
        <taxon>Umbridae</taxon>
        <taxon>Dallia</taxon>
    </lineage>
</organism>
<accession>A0ACC2HGE9</accession>
<dbReference type="Proteomes" id="UP001157502">
    <property type="component" value="Chromosome 2"/>
</dbReference>
<dbReference type="EMBL" id="CM055729">
    <property type="protein sequence ID" value="KAJ8014750.1"/>
    <property type="molecule type" value="Genomic_DNA"/>
</dbReference>